<evidence type="ECO:0000313" key="15">
    <source>
        <dbReference type="Proteomes" id="UP000792457"/>
    </source>
</evidence>
<dbReference type="OrthoDB" id="272987at2759"/>
<comment type="subcellular location">
    <subcellularLocation>
        <location evidence="2 11">Golgi apparatus membrane</location>
        <topology evidence="2 11">Peripheral membrane protein</topology>
    </subcellularLocation>
</comment>
<evidence type="ECO:0000256" key="4">
    <source>
        <dbReference type="ARBA" id="ARBA00011166"/>
    </source>
</evidence>
<evidence type="ECO:0000256" key="2">
    <source>
        <dbReference type="ARBA" id="ARBA00004395"/>
    </source>
</evidence>
<dbReference type="SMART" id="SM01087">
    <property type="entry name" value="COG6"/>
    <property type="match status" value="1"/>
</dbReference>
<evidence type="ECO:0000256" key="9">
    <source>
        <dbReference type="ARBA" id="ARBA00023136"/>
    </source>
</evidence>
<evidence type="ECO:0000256" key="6">
    <source>
        <dbReference type="ARBA" id="ARBA00022448"/>
    </source>
</evidence>
<reference evidence="14" key="2">
    <citation type="submission" date="2017-10" db="EMBL/GenBank/DDBJ databases">
        <title>Ladona fulva Genome sequencing and assembly.</title>
        <authorList>
            <person name="Murali S."/>
            <person name="Richards S."/>
            <person name="Bandaranaike D."/>
            <person name="Bellair M."/>
            <person name="Blankenburg K."/>
            <person name="Chao H."/>
            <person name="Dinh H."/>
            <person name="Doddapaneni H."/>
            <person name="Dugan-Rocha S."/>
            <person name="Elkadiri S."/>
            <person name="Gnanaolivu R."/>
            <person name="Hernandez B."/>
            <person name="Skinner E."/>
            <person name="Javaid M."/>
            <person name="Lee S."/>
            <person name="Li M."/>
            <person name="Ming W."/>
            <person name="Munidasa M."/>
            <person name="Muniz J."/>
            <person name="Nguyen L."/>
            <person name="Hughes D."/>
            <person name="Osuji N."/>
            <person name="Pu L.-L."/>
            <person name="Puazo M."/>
            <person name="Qu C."/>
            <person name="Quiroz J."/>
            <person name="Raj R."/>
            <person name="Weissenberger G."/>
            <person name="Xin Y."/>
            <person name="Zou X."/>
            <person name="Han Y."/>
            <person name="Worley K."/>
            <person name="Muzny D."/>
            <person name="Gibbs R."/>
        </authorList>
    </citation>
    <scope>NUCLEOTIDE SEQUENCE</scope>
    <source>
        <strain evidence="14">Sampled in the wild</strain>
    </source>
</reference>
<evidence type="ECO:0000256" key="10">
    <source>
        <dbReference type="ARBA" id="ARBA00031348"/>
    </source>
</evidence>
<name>A0A8K0NWB4_LADFU</name>
<evidence type="ECO:0000256" key="8">
    <source>
        <dbReference type="ARBA" id="ARBA00023034"/>
    </source>
</evidence>
<dbReference type="Pfam" id="PF06419">
    <property type="entry name" value="COG6_N"/>
    <property type="match status" value="1"/>
</dbReference>
<keyword evidence="15" id="KW-1185">Reference proteome</keyword>
<evidence type="ECO:0000259" key="12">
    <source>
        <dbReference type="Pfam" id="PF06419"/>
    </source>
</evidence>
<dbReference type="Pfam" id="PF20653">
    <property type="entry name" value="COG6_C"/>
    <property type="match status" value="1"/>
</dbReference>
<dbReference type="GO" id="GO:0006891">
    <property type="term" value="P:intra-Golgi vesicle-mediated transport"/>
    <property type="evidence" value="ECO:0007669"/>
    <property type="project" value="UniProtKB-UniRule"/>
</dbReference>
<keyword evidence="6 11" id="KW-0813">Transport</keyword>
<evidence type="ECO:0000259" key="13">
    <source>
        <dbReference type="Pfam" id="PF20653"/>
    </source>
</evidence>
<evidence type="ECO:0000256" key="3">
    <source>
        <dbReference type="ARBA" id="ARBA00011023"/>
    </source>
</evidence>
<dbReference type="EMBL" id="KZ308184">
    <property type="protein sequence ID" value="KAG8224118.1"/>
    <property type="molecule type" value="Genomic_DNA"/>
</dbReference>
<comment type="similarity">
    <text evidence="3 11">Belongs to the COG6 family.</text>
</comment>
<dbReference type="Proteomes" id="UP000792457">
    <property type="component" value="Unassembled WGS sequence"/>
</dbReference>
<comment type="function">
    <text evidence="1 11">Required for normal Golgi function.</text>
</comment>
<dbReference type="InterPro" id="IPR048369">
    <property type="entry name" value="COG6_C"/>
</dbReference>
<keyword evidence="9 11" id="KW-0472">Membrane</keyword>
<dbReference type="InterPro" id="IPR048368">
    <property type="entry name" value="COG6_N"/>
</dbReference>
<dbReference type="GO" id="GO:0015031">
    <property type="term" value="P:protein transport"/>
    <property type="evidence" value="ECO:0007669"/>
    <property type="project" value="UniProtKB-KW"/>
</dbReference>
<dbReference type="GO" id="GO:0000139">
    <property type="term" value="C:Golgi membrane"/>
    <property type="evidence" value="ECO:0007669"/>
    <property type="project" value="UniProtKB-SubCell"/>
</dbReference>
<organism evidence="14 15">
    <name type="scientific">Ladona fulva</name>
    <name type="common">Scarce chaser dragonfly</name>
    <name type="synonym">Libellula fulva</name>
    <dbReference type="NCBI Taxonomy" id="123851"/>
    <lineage>
        <taxon>Eukaryota</taxon>
        <taxon>Metazoa</taxon>
        <taxon>Ecdysozoa</taxon>
        <taxon>Arthropoda</taxon>
        <taxon>Hexapoda</taxon>
        <taxon>Insecta</taxon>
        <taxon>Pterygota</taxon>
        <taxon>Palaeoptera</taxon>
        <taxon>Odonata</taxon>
        <taxon>Epiprocta</taxon>
        <taxon>Anisoptera</taxon>
        <taxon>Libelluloidea</taxon>
        <taxon>Libellulidae</taxon>
        <taxon>Ladona</taxon>
    </lineage>
</organism>
<feature type="domain" description="Conserved oligomeric complex COG6 N-terminal" evidence="12">
    <location>
        <begin position="44"/>
        <end position="156"/>
    </location>
</feature>
<evidence type="ECO:0000256" key="5">
    <source>
        <dbReference type="ARBA" id="ARBA00020973"/>
    </source>
</evidence>
<dbReference type="AlphaFoldDB" id="A0A8K0NWB4"/>
<accession>A0A8K0NWB4</accession>
<gene>
    <name evidence="14" type="ORF">J437_LFUL001812</name>
</gene>
<proteinExistence type="inferred from homology"/>
<protein>
    <recommendedName>
        <fullName evidence="5 11">Conserved oligomeric Golgi complex subunit 6</fullName>
        <shortName evidence="11">COG complex subunit 6</shortName>
    </recommendedName>
    <alternativeName>
        <fullName evidence="10 11">Component of oligomeric Golgi complex 6</fullName>
    </alternativeName>
</protein>
<evidence type="ECO:0000256" key="11">
    <source>
        <dbReference type="RuleBase" id="RU365075"/>
    </source>
</evidence>
<dbReference type="GO" id="GO:0017119">
    <property type="term" value="C:Golgi transport complex"/>
    <property type="evidence" value="ECO:0007669"/>
    <property type="project" value="UniProtKB-UniRule"/>
</dbReference>
<dbReference type="InterPro" id="IPR010490">
    <property type="entry name" value="COG6"/>
</dbReference>
<dbReference type="PANTHER" id="PTHR21506">
    <property type="entry name" value="COMPONENT OF OLIGOMERIC GOLGI COMPLEX 6"/>
    <property type="match status" value="1"/>
</dbReference>
<feature type="domain" description="Conserved Oligomeric Golgi complex subunit 6 C-terminal" evidence="13">
    <location>
        <begin position="190"/>
        <end position="630"/>
    </location>
</feature>
<keyword evidence="8 11" id="KW-0333">Golgi apparatus</keyword>
<dbReference type="PANTHER" id="PTHR21506:SF0">
    <property type="entry name" value="CONSERVED OLIGOMERIC GOLGI COMPLEX SUBUNIT 6"/>
    <property type="match status" value="1"/>
</dbReference>
<evidence type="ECO:0000313" key="14">
    <source>
        <dbReference type="EMBL" id="KAG8224118.1"/>
    </source>
</evidence>
<comment type="subunit">
    <text evidence="4">Component of the conserved oligomeric Golgi complex which is composed of eight different subunits and is required for normal Golgi morphology and localization.</text>
</comment>
<keyword evidence="7 11" id="KW-0653">Protein transport</keyword>
<evidence type="ECO:0000256" key="7">
    <source>
        <dbReference type="ARBA" id="ARBA00022927"/>
    </source>
</evidence>
<evidence type="ECO:0000256" key="1">
    <source>
        <dbReference type="ARBA" id="ARBA00003627"/>
    </source>
</evidence>
<reference evidence="14" key="1">
    <citation type="submission" date="2013-04" db="EMBL/GenBank/DDBJ databases">
        <authorList>
            <person name="Qu J."/>
            <person name="Murali S.C."/>
            <person name="Bandaranaike D."/>
            <person name="Bellair M."/>
            <person name="Blankenburg K."/>
            <person name="Chao H."/>
            <person name="Dinh H."/>
            <person name="Doddapaneni H."/>
            <person name="Downs B."/>
            <person name="Dugan-Rocha S."/>
            <person name="Elkadiri S."/>
            <person name="Gnanaolivu R.D."/>
            <person name="Hernandez B."/>
            <person name="Javaid M."/>
            <person name="Jayaseelan J.C."/>
            <person name="Lee S."/>
            <person name="Li M."/>
            <person name="Ming W."/>
            <person name="Munidasa M."/>
            <person name="Muniz J."/>
            <person name="Nguyen L."/>
            <person name="Ongeri F."/>
            <person name="Osuji N."/>
            <person name="Pu L.-L."/>
            <person name="Puazo M."/>
            <person name="Qu C."/>
            <person name="Quiroz J."/>
            <person name="Raj R."/>
            <person name="Weissenberger G."/>
            <person name="Xin Y."/>
            <person name="Zou X."/>
            <person name="Han Y."/>
            <person name="Richards S."/>
            <person name="Worley K."/>
            <person name="Muzny D."/>
            <person name="Gibbs R."/>
        </authorList>
    </citation>
    <scope>NUCLEOTIDE SEQUENCE</scope>
    <source>
        <strain evidence="14">Sampled in the wild</strain>
    </source>
</reference>
<comment type="caution">
    <text evidence="14">The sequence shown here is derived from an EMBL/GenBank/DDBJ whole genome shotgun (WGS) entry which is preliminary data.</text>
</comment>
<sequence>MESSAKEDDSIETETSSQVTKKLNKILETRIDNDKETLDALKELSTFFTENTFQARRNLRSKIEKRSLSINEEFLSAFREVKESLDNIYVDVQSMNSMLIEMNSRLQATKTQTSSLINQTTKLQAESQKLSMQQELADNFLHCFQLSPMEQAILKGGRDTPLSNEFFTVLERVKKIHKDCSILMNSGHENAALEIMEQMTHYQEAALERLYRWTQSHCRNIEVPDNMFLLPRAMFYLQERPILFKYVLDEYATSRRSILVKSFIDALTQGGPGGTPGPIEMHADDPKRYVGDMLAWLHQSIPVEEENLQTFLKICKESDKGGHISSTLSNITEGICHPLKVRVEHIMAAAAGPVVLFAVANLLHYYLDVLKQDIPGSMLELTLKELLQLAMQTFIMALKSAVSLICDKIEPPPADLSPPPGLSHALAMLKDILSVTSVGEDRKNDLLKIVSLVTDPLLQAVNLSASRLPTTDMAVYLLNCIYHMQSTLSLYEFMDERLERLQAQSDAQLDTLTSEQASSLVANLNLGPIYTILQEQEVGPLSSVPGMEPTCLKIFLNKLDSFLAVPDMLLLHQIRLLLSSSHRRTVQHRSYEVIGAIYRQLYKAVFNPVNQYQNPSTLMPRTPEQVIELLM</sequence>